<reference evidence="7 8" key="1">
    <citation type="journal article" date="2016" name="Nat. Commun.">
        <title>Thousands of microbial genomes shed light on interconnected biogeochemical processes in an aquifer system.</title>
        <authorList>
            <person name="Anantharaman K."/>
            <person name="Brown C.T."/>
            <person name="Hug L.A."/>
            <person name="Sharon I."/>
            <person name="Castelle C.J."/>
            <person name="Probst A.J."/>
            <person name="Thomas B.C."/>
            <person name="Singh A."/>
            <person name="Wilkins M.J."/>
            <person name="Karaoz U."/>
            <person name="Brodie E.L."/>
            <person name="Williams K.H."/>
            <person name="Hubbard S.S."/>
            <person name="Banfield J.F."/>
        </authorList>
    </citation>
    <scope>NUCLEOTIDE SEQUENCE [LARGE SCALE GENOMIC DNA]</scope>
</reference>
<feature type="transmembrane region" description="Helical" evidence="5">
    <location>
        <begin position="115"/>
        <end position="134"/>
    </location>
</feature>
<evidence type="ECO:0000313" key="8">
    <source>
        <dbReference type="Proteomes" id="UP000177126"/>
    </source>
</evidence>
<evidence type="ECO:0000256" key="5">
    <source>
        <dbReference type="SAM" id="Phobius"/>
    </source>
</evidence>
<protein>
    <recommendedName>
        <fullName evidence="6">O-antigen ligase-related domain-containing protein</fullName>
    </recommendedName>
</protein>
<dbReference type="Proteomes" id="UP000177126">
    <property type="component" value="Unassembled WGS sequence"/>
</dbReference>
<evidence type="ECO:0000256" key="4">
    <source>
        <dbReference type="ARBA" id="ARBA00023136"/>
    </source>
</evidence>
<gene>
    <name evidence="7" type="ORF">A3B04_03750</name>
</gene>
<sequence length="462" mass="53283">MFYNLHTIWQLILTAFGLLFFAGVSWRRPRLGAWLVIFLAPLYLLKIGNWPMTILEALIWVFVGVWVVRRIKTGNKSLPTSLFEREERRSGFFWPVVLILSGVIISTIFSSDPKIGLGILKSWFLAPIIFAFVLDDVFEGSGFKEIFSALFASAAAVAAISFVYLIFGRLTFDGRLAAFYLSPNHLAMWLSPGIVAGMGLWFCAKNNWQKFFLFLVSCFLFLVLYFTYSYGAWIGLVVAVIFILFYLWRLKLINQRHLFHVSCFMFFVFALVFFLQLYGSYGEKLMSLLSSPRSSWQSRLMVWQAAIKILKNHWLIGIGPGLFQPYYLDYQKYFPPYLEWAVPQPHNLFLAWWLQAGLLGLIGFLWLVIKFFKQTASIVRHHLFPTLSSTEERGQNELTTPTVSPSRVREGESKKGWVFAIKQPLTIFSMAVIIYFLVHGLVDATFWKNDLALIFWVIVLSS</sequence>
<feature type="transmembrane region" description="Helical" evidence="5">
    <location>
        <begin position="6"/>
        <end position="24"/>
    </location>
</feature>
<name>A0A1G2FU85_9BACT</name>
<feature type="transmembrane region" description="Helical" evidence="5">
    <location>
        <begin position="146"/>
        <end position="166"/>
    </location>
</feature>
<feature type="transmembrane region" description="Helical" evidence="5">
    <location>
        <begin position="54"/>
        <end position="71"/>
    </location>
</feature>
<evidence type="ECO:0000256" key="2">
    <source>
        <dbReference type="ARBA" id="ARBA00022692"/>
    </source>
</evidence>
<feature type="transmembrane region" description="Helical" evidence="5">
    <location>
        <begin position="211"/>
        <end position="227"/>
    </location>
</feature>
<evidence type="ECO:0000256" key="1">
    <source>
        <dbReference type="ARBA" id="ARBA00004141"/>
    </source>
</evidence>
<feature type="domain" description="O-antigen ligase-related" evidence="6">
    <location>
        <begin position="217"/>
        <end position="365"/>
    </location>
</feature>
<evidence type="ECO:0000256" key="3">
    <source>
        <dbReference type="ARBA" id="ARBA00022989"/>
    </source>
</evidence>
<organism evidence="7 8">
    <name type="scientific">Candidatus Portnoybacteria bacterium RIFCSPLOWO2_02_FULL_39_11</name>
    <dbReference type="NCBI Taxonomy" id="1802001"/>
    <lineage>
        <taxon>Bacteria</taxon>
        <taxon>Candidatus Portnoyibacteriota</taxon>
    </lineage>
</organism>
<feature type="transmembrane region" description="Helical" evidence="5">
    <location>
        <begin position="233"/>
        <end position="250"/>
    </location>
</feature>
<accession>A0A1G2FU85</accession>
<keyword evidence="2 5" id="KW-0812">Transmembrane</keyword>
<evidence type="ECO:0000313" key="7">
    <source>
        <dbReference type="EMBL" id="OGZ41282.1"/>
    </source>
</evidence>
<evidence type="ECO:0000259" key="6">
    <source>
        <dbReference type="Pfam" id="PF04932"/>
    </source>
</evidence>
<comment type="subcellular location">
    <subcellularLocation>
        <location evidence="1">Membrane</location>
        <topology evidence="1">Multi-pass membrane protein</topology>
    </subcellularLocation>
</comment>
<feature type="transmembrane region" description="Helical" evidence="5">
    <location>
        <begin position="350"/>
        <end position="372"/>
    </location>
</feature>
<dbReference type="PANTHER" id="PTHR37422">
    <property type="entry name" value="TEICHURONIC ACID BIOSYNTHESIS PROTEIN TUAE"/>
    <property type="match status" value="1"/>
</dbReference>
<feature type="transmembrane region" description="Helical" evidence="5">
    <location>
        <begin position="92"/>
        <end position="109"/>
    </location>
</feature>
<keyword evidence="3 5" id="KW-1133">Transmembrane helix</keyword>
<feature type="transmembrane region" description="Helical" evidence="5">
    <location>
        <begin position="417"/>
        <end position="438"/>
    </location>
</feature>
<dbReference type="EMBL" id="MHNF01000015">
    <property type="protein sequence ID" value="OGZ41282.1"/>
    <property type="molecule type" value="Genomic_DNA"/>
</dbReference>
<dbReference type="Pfam" id="PF04932">
    <property type="entry name" value="Wzy_C"/>
    <property type="match status" value="1"/>
</dbReference>
<dbReference type="AlphaFoldDB" id="A0A1G2FU85"/>
<dbReference type="GO" id="GO:0016020">
    <property type="term" value="C:membrane"/>
    <property type="evidence" value="ECO:0007669"/>
    <property type="project" value="UniProtKB-SubCell"/>
</dbReference>
<keyword evidence="4 5" id="KW-0472">Membrane</keyword>
<dbReference type="PANTHER" id="PTHR37422:SF17">
    <property type="entry name" value="O-ANTIGEN LIGASE"/>
    <property type="match status" value="1"/>
</dbReference>
<comment type="caution">
    <text evidence="7">The sequence shown here is derived from an EMBL/GenBank/DDBJ whole genome shotgun (WGS) entry which is preliminary data.</text>
</comment>
<dbReference type="InterPro" id="IPR051533">
    <property type="entry name" value="WaaL-like"/>
</dbReference>
<feature type="transmembrane region" description="Helical" evidence="5">
    <location>
        <begin position="186"/>
        <end position="204"/>
    </location>
</feature>
<dbReference type="InterPro" id="IPR007016">
    <property type="entry name" value="O-antigen_ligase-rel_domated"/>
</dbReference>
<feature type="transmembrane region" description="Helical" evidence="5">
    <location>
        <begin position="257"/>
        <end position="278"/>
    </location>
</feature>
<proteinExistence type="predicted"/>